<sequence length="174" mass="20208">MITNIFNTLLNMKNLSFILFLLIFFPSKSFNQNTVHGPSIKIGYSTLEKYSFGVGYNFLKFKDDWGWSRPSHNYYVEYIPEYKAIGLSANLQYTLIFVEAGMEASFRSKNENDQSYFSFYPHIGFDLINLDLSLGPEFLTYKSDGKNIGFKISLKIHPKLFNQGANRLKFKKNE</sequence>
<dbReference type="RefSeq" id="WP_035688518.1">
    <property type="nucleotide sequence ID" value="NZ_MUHF01000011.1"/>
</dbReference>
<name>A0A085ZFG2_9FLAO</name>
<gene>
    <name evidence="1" type="ORF">IW19_19855</name>
</gene>
<proteinExistence type="predicted"/>
<reference evidence="1 2" key="1">
    <citation type="submission" date="2014-07" db="EMBL/GenBank/DDBJ databases">
        <title>Genome of Flavobacterium reichenbachii LMG 25512.</title>
        <authorList>
            <person name="Stropko S.J."/>
            <person name="Pipes S.E."/>
            <person name="Newman J.D."/>
        </authorList>
    </citation>
    <scope>NUCLEOTIDE SEQUENCE [LARGE SCALE GENOMIC DNA]</scope>
    <source>
        <strain evidence="1 2">LMG 25512</strain>
    </source>
</reference>
<protein>
    <submittedName>
        <fullName evidence="1">Uncharacterized protein</fullName>
    </submittedName>
</protein>
<dbReference type="Proteomes" id="UP000028715">
    <property type="component" value="Unassembled WGS sequence"/>
</dbReference>
<organism evidence="1 2">
    <name type="scientific">Flavobacterium reichenbachii</name>
    <dbReference type="NCBI Taxonomy" id="362418"/>
    <lineage>
        <taxon>Bacteria</taxon>
        <taxon>Pseudomonadati</taxon>
        <taxon>Bacteroidota</taxon>
        <taxon>Flavobacteriia</taxon>
        <taxon>Flavobacteriales</taxon>
        <taxon>Flavobacteriaceae</taxon>
        <taxon>Flavobacterium</taxon>
    </lineage>
</organism>
<keyword evidence="2" id="KW-1185">Reference proteome</keyword>
<accession>A0A085ZFG2</accession>
<comment type="caution">
    <text evidence="1">The sequence shown here is derived from an EMBL/GenBank/DDBJ whole genome shotgun (WGS) entry which is preliminary data.</text>
</comment>
<evidence type="ECO:0000313" key="1">
    <source>
        <dbReference type="EMBL" id="KFF03176.1"/>
    </source>
</evidence>
<evidence type="ECO:0000313" key="2">
    <source>
        <dbReference type="Proteomes" id="UP000028715"/>
    </source>
</evidence>
<dbReference type="AlphaFoldDB" id="A0A085ZFG2"/>
<dbReference type="EMBL" id="JPRL01000002">
    <property type="protein sequence ID" value="KFF03176.1"/>
    <property type="molecule type" value="Genomic_DNA"/>
</dbReference>